<feature type="region of interest" description="Disordered" evidence="1">
    <location>
        <begin position="66"/>
        <end position="91"/>
    </location>
</feature>
<gene>
    <name evidence="3" type="ORF">GCM10009830_00870</name>
</gene>
<name>A0ABP4RU87_9ACTN</name>
<sequence>MTPHDDAPELLRRASAALEVDDPDLDLDAIMRRGYRERRRRSTVLGSAATAGVAAVAAVLALSLAGPPQTEQDPGPADDGDGDGAPVDAETSGYPYVLEGFGTDAERAQLNDAAVAAFGGLLEYAGVVAPDVEPDFDFQPVQEPGNYGQTWLRLYESQIWPEDGQTPDDAVLRVEAFLPGGWTAEPGPVTEQLFPRHLISASGWPWYTEADWTDELTTAELDDGRIVHSANHECAYESAVVFPNGAGLLVSWDMGCHEPSPQYQIPEEDFAAAVESMSAPDFDTTGLAPVGDLIEVPTGWLWDPGWPAGAADDASATMTAAHSALTELYLGATLDDGSALQLGGLEHNSVATRVYKGEGEYETPYADVSFELVYYLPGGWIPGIAGSGGEGPYPEACGEAFSCTQETNDDGTVWAVATGPETELPQQVRVVRFDPAGWAVAVRASSDEPIDAEALTEIAASMPAPVYDAAAVPQVPTD</sequence>
<reference evidence="4" key="1">
    <citation type="journal article" date="2019" name="Int. J. Syst. Evol. Microbiol.">
        <title>The Global Catalogue of Microorganisms (GCM) 10K type strain sequencing project: providing services to taxonomists for standard genome sequencing and annotation.</title>
        <authorList>
            <consortium name="The Broad Institute Genomics Platform"/>
            <consortium name="The Broad Institute Genome Sequencing Center for Infectious Disease"/>
            <person name="Wu L."/>
            <person name="Ma J."/>
        </authorList>
    </citation>
    <scope>NUCLEOTIDE SEQUENCE [LARGE SCALE GENOMIC DNA]</scope>
    <source>
        <strain evidence="4">JCM 16001</strain>
    </source>
</reference>
<dbReference type="EMBL" id="BAAAQF010000001">
    <property type="protein sequence ID" value="GAA1659730.1"/>
    <property type="molecule type" value="Genomic_DNA"/>
</dbReference>
<keyword evidence="2" id="KW-0812">Transmembrane</keyword>
<evidence type="ECO:0000256" key="1">
    <source>
        <dbReference type="SAM" id="MobiDB-lite"/>
    </source>
</evidence>
<accession>A0ABP4RU87</accession>
<dbReference type="Proteomes" id="UP001499851">
    <property type="component" value="Unassembled WGS sequence"/>
</dbReference>
<protein>
    <submittedName>
        <fullName evidence="3">Uncharacterized protein</fullName>
    </submittedName>
</protein>
<keyword evidence="4" id="KW-1185">Reference proteome</keyword>
<keyword evidence="2" id="KW-0472">Membrane</keyword>
<keyword evidence="2" id="KW-1133">Transmembrane helix</keyword>
<evidence type="ECO:0000313" key="4">
    <source>
        <dbReference type="Proteomes" id="UP001499851"/>
    </source>
</evidence>
<comment type="caution">
    <text evidence="3">The sequence shown here is derived from an EMBL/GenBank/DDBJ whole genome shotgun (WGS) entry which is preliminary data.</text>
</comment>
<organism evidence="3 4">
    <name type="scientific">Glycomyces endophyticus</name>
    <dbReference type="NCBI Taxonomy" id="480996"/>
    <lineage>
        <taxon>Bacteria</taxon>
        <taxon>Bacillati</taxon>
        <taxon>Actinomycetota</taxon>
        <taxon>Actinomycetes</taxon>
        <taxon>Glycomycetales</taxon>
        <taxon>Glycomycetaceae</taxon>
        <taxon>Glycomyces</taxon>
    </lineage>
</organism>
<proteinExistence type="predicted"/>
<evidence type="ECO:0000313" key="3">
    <source>
        <dbReference type="EMBL" id="GAA1659730.1"/>
    </source>
</evidence>
<evidence type="ECO:0000256" key="2">
    <source>
        <dbReference type="SAM" id="Phobius"/>
    </source>
</evidence>
<feature type="transmembrane region" description="Helical" evidence="2">
    <location>
        <begin position="42"/>
        <end position="65"/>
    </location>
</feature>
<dbReference type="RefSeq" id="WP_344480337.1">
    <property type="nucleotide sequence ID" value="NZ_BAAAQF010000001.1"/>
</dbReference>